<name>A0A4R2PX56_9PSEU</name>
<keyword evidence="2" id="KW-1185">Reference proteome</keyword>
<evidence type="ECO:0000313" key="2">
    <source>
        <dbReference type="Proteomes" id="UP000294911"/>
    </source>
</evidence>
<reference evidence="1 2" key="1">
    <citation type="submission" date="2019-03" db="EMBL/GenBank/DDBJ databases">
        <title>Genomic Encyclopedia of Type Strains, Phase IV (KMG-IV): sequencing the most valuable type-strain genomes for metagenomic binning, comparative biology and taxonomic classification.</title>
        <authorList>
            <person name="Goeker M."/>
        </authorList>
    </citation>
    <scope>NUCLEOTIDE SEQUENCE [LARGE SCALE GENOMIC DNA]</scope>
    <source>
        <strain evidence="1 2">DSM 45765</strain>
    </source>
</reference>
<protein>
    <submittedName>
        <fullName evidence="1">Uncharacterized protein</fullName>
    </submittedName>
</protein>
<organism evidence="1 2">
    <name type="scientific">Tamaricihabitans halophyticus</name>
    <dbReference type="NCBI Taxonomy" id="1262583"/>
    <lineage>
        <taxon>Bacteria</taxon>
        <taxon>Bacillati</taxon>
        <taxon>Actinomycetota</taxon>
        <taxon>Actinomycetes</taxon>
        <taxon>Pseudonocardiales</taxon>
        <taxon>Pseudonocardiaceae</taxon>
        <taxon>Tamaricihabitans</taxon>
    </lineage>
</organism>
<accession>A0A4R2PX56</accession>
<evidence type="ECO:0000313" key="1">
    <source>
        <dbReference type="EMBL" id="TCP40753.1"/>
    </source>
</evidence>
<sequence>MHYLGNLFMHIQSMATRLVPSADKLVAGAHATEELRMQGKQRVQRVPPRRPRRFRTRRELVRGDTSADQTVAVPEVIDIRSASEDTLAGIEPVIAE</sequence>
<dbReference type="EMBL" id="SLXQ01000028">
    <property type="protein sequence ID" value="TCP40753.1"/>
    <property type="molecule type" value="Genomic_DNA"/>
</dbReference>
<dbReference type="AlphaFoldDB" id="A0A4R2PX56"/>
<dbReference type="Proteomes" id="UP000294911">
    <property type="component" value="Unassembled WGS sequence"/>
</dbReference>
<gene>
    <name evidence="1" type="ORF">EV191_1283</name>
</gene>
<proteinExistence type="predicted"/>
<comment type="caution">
    <text evidence="1">The sequence shown here is derived from an EMBL/GenBank/DDBJ whole genome shotgun (WGS) entry which is preliminary data.</text>
</comment>